<keyword evidence="2" id="KW-1277">Toxin-antitoxin system</keyword>
<reference evidence="8" key="2">
    <citation type="journal article" date="2017" name="Plant Physiol. Biochem.">
        <title>Differential oxidative and antioxidative response of duckweed Lemna minor toward plant growth promoting/inhibiting bacteria.</title>
        <authorList>
            <person name="Ishizawa H."/>
            <person name="Kuroda M."/>
            <person name="Morikawa M."/>
            <person name="Ike M."/>
        </authorList>
    </citation>
    <scope>NUCLEOTIDE SEQUENCE [LARGE SCALE GENOMIC DNA]</scope>
    <source>
        <strain evidence="8">M6</strain>
    </source>
</reference>
<dbReference type="EMBL" id="AP018827">
    <property type="protein sequence ID" value="BBF81286.1"/>
    <property type="molecule type" value="Genomic_DNA"/>
</dbReference>
<name>A0A3G9G3P2_9CAUL</name>
<keyword evidence="3" id="KW-0805">Transcription regulation</keyword>
<dbReference type="AlphaFoldDB" id="A0A3G9G3P2"/>
<accession>A0A3G9G3P2</accession>
<evidence type="ECO:0000256" key="1">
    <source>
        <dbReference type="ARBA" id="ARBA00022491"/>
    </source>
</evidence>
<dbReference type="OrthoDB" id="559702at2"/>
<dbReference type="Proteomes" id="UP000278756">
    <property type="component" value="Chromosome 1"/>
</dbReference>
<dbReference type="SUPFAM" id="SSF47598">
    <property type="entry name" value="Ribbon-helix-helix"/>
    <property type="match status" value="1"/>
</dbReference>
<dbReference type="RefSeq" id="WP_126422266.1">
    <property type="nucleotide sequence ID" value="NZ_AP018827.1"/>
</dbReference>
<dbReference type="Pfam" id="PF08681">
    <property type="entry name" value="TacA1"/>
    <property type="match status" value="1"/>
</dbReference>
<evidence type="ECO:0008006" key="9">
    <source>
        <dbReference type="Google" id="ProtNLM"/>
    </source>
</evidence>
<keyword evidence="5" id="KW-0804">Transcription</keyword>
<proteinExistence type="inferred from homology"/>
<dbReference type="PANTHER" id="PTHR35401:SF1">
    <property type="entry name" value="CYTOPLASMIC PROTEIN"/>
    <property type="match status" value="1"/>
</dbReference>
<keyword evidence="4" id="KW-0238">DNA-binding</keyword>
<keyword evidence="1" id="KW-0678">Repressor</keyword>
<dbReference type="GO" id="GO:0006355">
    <property type="term" value="P:regulation of DNA-templated transcription"/>
    <property type="evidence" value="ECO:0007669"/>
    <property type="project" value="InterPro"/>
</dbReference>
<dbReference type="PANTHER" id="PTHR35401">
    <property type="entry name" value="COPG FAMILY HELIX-TURN-HELIX PROTEIN-RELATED-RELATED"/>
    <property type="match status" value="1"/>
</dbReference>
<evidence type="ECO:0000256" key="3">
    <source>
        <dbReference type="ARBA" id="ARBA00023015"/>
    </source>
</evidence>
<protein>
    <recommendedName>
        <fullName evidence="9">DUF1778 domain-containing protein</fullName>
    </recommendedName>
</protein>
<organism evidence="7 8">
    <name type="scientific">Asticcacaulis excentricus</name>
    <dbReference type="NCBI Taxonomy" id="78587"/>
    <lineage>
        <taxon>Bacteria</taxon>
        <taxon>Pseudomonadati</taxon>
        <taxon>Pseudomonadota</taxon>
        <taxon>Alphaproteobacteria</taxon>
        <taxon>Caulobacterales</taxon>
        <taxon>Caulobacteraceae</taxon>
        <taxon>Asticcacaulis</taxon>
    </lineage>
</organism>
<evidence type="ECO:0000256" key="4">
    <source>
        <dbReference type="ARBA" id="ARBA00023125"/>
    </source>
</evidence>
<evidence type="ECO:0000313" key="7">
    <source>
        <dbReference type="EMBL" id="BBF81286.1"/>
    </source>
</evidence>
<comment type="similarity">
    <text evidence="6">Belongs to the TacA antitoxin family.</text>
</comment>
<evidence type="ECO:0000256" key="2">
    <source>
        <dbReference type="ARBA" id="ARBA00022649"/>
    </source>
</evidence>
<dbReference type="InterPro" id="IPR010985">
    <property type="entry name" value="Ribbon_hlx_hlx"/>
</dbReference>
<sequence length="93" mass="10428">MPATPTRNQKLDLRITPQAKSYLQAAAQAAHRSVSEFVLESALAKAEETLAERRAFALNAETWEAFSKALDAEPRDLPVIRRLFEAQSPFERS</sequence>
<dbReference type="InterPro" id="IPR014795">
    <property type="entry name" value="TacA_1-like"/>
</dbReference>
<evidence type="ECO:0000256" key="6">
    <source>
        <dbReference type="ARBA" id="ARBA00049988"/>
    </source>
</evidence>
<evidence type="ECO:0000256" key="5">
    <source>
        <dbReference type="ARBA" id="ARBA00023163"/>
    </source>
</evidence>
<dbReference type="GO" id="GO:0003677">
    <property type="term" value="F:DNA binding"/>
    <property type="evidence" value="ECO:0007669"/>
    <property type="project" value="UniProtKB-KW"/>
</dbReference>
<evidence type="ECO:0000313" key="8">
    <source>
        <dbReference type="Proteomes" id="UP000278756"/>
    </source>
</evidence>
<dbReference type="Gene3D" id="1.20.5.780">
    <property type="entry name" value="Single helix bin"/>
    <property type="match status" value="1"/>
</dbReference>
<reference evidence="8" key="1">
    <citation type="journal article" date="2017" name="Biotechnol. Biofuels">
        <title>Evaluation of environmental bacterial communities as a factor affecting the growth of duckweed Lemna minor.</title>
        <authorList>
            <person name="Ishizawa H."/>
            <person name="Kuroda M."/>
            <person name="Morikawa M."/>
            <person name="Ike M."/>
        </authorList>
    </citation>
    <scope>NUCLEOTIDE SEQUENCE [LARGE SCALE GENOMIC DNA]</scope>
    <source>
        <strain evidence="8">M6</strain>
    </source>
</reference>
<gene>
    <name evidence="7" type="ORF">EM6_1883</name>
</gene>